<dbReference type="InterPro" id="IPR029063">
    <property type="entry name" value="SAM-dependent_MTases_sf"/>
</dbReference>
<evidence type="ECO:0000256" key="5">
    <source>
        <dbReference type="ARBA" id="ARBA00022747"/>
    </source>
</evidence>
<proteinExistence type="predicted"/>
<evidence type="ECO:0000256" key="2">
    <source>
        <dbReference type="ARBA" id="ARBA00022603"/>
    </source>
</evidence>
<comment type="caution">
    <text evidence="7">The sequence shown here is derived from an EMBL/GenBank/DDBJ whole genome shotgun (WGS) entry which is preliminary data.</text>
</comment>
<dbReference type="PANTHER" id="PTHR10629">
    <property type="entry name" value="CYTOSINE-SPECIFIC METHYLTRANSFERASE"/>
    <property type="match status" value="1"/>
</dbReference>
<keyword evidence="4" id="KW-0949">S-adenosyl-L-methionine</keyword>
<evidence type="ECO:0000313" key="7">
    <source>
        <dbReference type="EMBL" id="KGF45526.1"/>
    </source>
</evidence>
<dbReference type="AlphaFoldDB" id="A0A096AG69"/>
<name>A0A096AG69_9BACT</name>
<dbReference type="InterPro" id="IPR050390">
    <property type="entry name" value="C5-Methyltransferase"/>
</dbReference>
<keyword evidence="2" id="KW-0489">Methyltransferase</keyword>
<dbReference type="Proteomes" id="UP000029525">
    <property type="component" value="Unassembled WGS sequence"/>
</dbReference>
<dbReference type="GO" id="GO:0003886">
    <property type="term" value="F:DNA (cytosine-5-)-methyltransferase activity"/>
    <property type="evidence" value="ECO:0007669"/>
    <property type="project" value="UniProtKB-EC"/>
</dbReference>
<dbReference type="GO" id="GO:0032259">
    <property type="term" value="P:methylation"/>
    <property type="evidence" value="ECO:0007669"/>
    <property type="project" value="UniProtKB-KW"/>
</dbReference>
<evidence type="ECO:0000256" key="6">
    <source>
        <dbReference type="ARBA" id="ARBA00047422"/>
    </source>
</evidence>
<dbReference type="Pfam" id="PF00145">
    <property type="entry name" value="DNA_methylase"/>
    <property type="match status" value="1"/>
</dbReference>
<evidence type="ECO:0000256" key="4">
    <source>
        <dbReference type="ARBA" id="ARBA00022691"/>
    </source>
</evidence>
<organism evidence="7 8">
    <name type="scientific">Prevotella bivia DNF00320</name>
    <dbReference type="NCBI Taxonomy" id="1401068"/>
    <lineage>
        <taxon>Bacteria</taxon>
        <taxon>Pseudomonadati</taxon>
        <taxon>Bacteroidota</taxon>
        <taxon>Bacteroidia</taxon>
        <taxon>Bacteroidales</taxon>
        <taxon>Prevotellaceae</taxon>
        <taxon>Prevotella</taxon>
    </lineage>
</organism>
<dbReference type="GO" id="GO:0009307">
    <property type="term" value="P:DNA restriction-modification system"/>
    <property type="evidence" value="ECO:0007669"/>
    <property type="project" value="UniProtKB-KW"/>
</dbReference>
<keyword evidence="5" id="KW-0680">Restriction system</keyword>
<dbReference type="InterPro" id="IPR031303">
    <property type="entry name" value="C5_meth_CS"/>
</dbReference>
<gene>
    <name evidence="7" type="ORF">HMPREF0647_02040</name>
</gene>
<dbReference type="GO" id="GO:0003677">
    <property type="term" value="F:DNA binding"/>
    <property type="evidence" value="ECO:0007669"/>
    <property type="project" value="TreeGrafter"/>
</dbReference>
<dbReference type="EC" id="2.1.1.37" evidence="1"/>
<dbReference type="PANTHER" id="PTHR10629:SF52">
    <property type="entry name" value="DNA (CYTOSINE-5)-METHYLTRANSFERASE 1"/>
    <property type="match status" value="1"/>
</dbReference>
<accession>A0A096AG69</accession>
<evidence type="ECO:0000313" key="8">
    <source>
        <dbReference type="Proteomes" id="UP000029525"/>
    </source>
</evidence>
<evidence type="ECO:0000256" key="1">
    <source>
        <dbReference type="ARBA" id="ARBA00011975"/>
    </source>
</evidence>
<comment type="catalytic activity">
    <reaction evidence="6">
        <text>a 2'-deoxycytidine in DNA + S-adenosyl-L-methionine = a 5-methyl-2'-deoxycytidine in DNA + S-adenosyl-L-homocysteine + H(+)</text>
        <dbReference type="Rhea" id="RHEA:13681"/>
        <dbReference type="Rhea" id="RHEA-COMP:11369"/>
        <dbReference type="Rhea" id="RHEA-COMP:11370"/>
        <dbReference type="ChEBI" id="CHEBI:15378"/>
        <dbReference type="ChEBI" id="CHEBI:57856"/>
        <dbReference type="ChEBI" id="CHEBI:59789"/>
        <dbReference type="ChEBI" id="CHEBI:85452"/>
        <dbReference type="ChEBI" id="CHEBI:85454"/>
        <dbReference type="EC" id="2.1.1.37"/>
    </reaction>
</comment>
<dbReference type="InterPro" id="IPR001525">
    <property type="entry name" value="C5_MeTfrase"/>
</dbReference>
<dbReference type="PROSITE" id="PS00095">
    <property type="entry name" value="C5_MTASE_2"/>
    <property type="match status" value="1"/>
</dbReference>
<dbReference type="Gene3D" id="3.90.120.10">
    <property type="entry name" value="DNA Methylase, subunit A, domain 2"/>
    <property type="match status" value="1"/>
</dbReference>
<sequence>MEAKTVLIINLALIVGYREYARIQTFPDEWIFKGNLSEQYKQIGNAVPVNLAYAIGRSLIRLLNDIETFVG</sequence>
<dbReference type="SUPFAM" id="SSF53335">
    <property type="entry name" value="S-adenosyl-L-methionine-dependent methyltransferases"/>
    <property type="match status" value="1"/>
</dbReference>
<dbReference type="EMBL" id="JRNQ01000010">
    <property type="protein sequence ID" value="KGF45526.1"/>
    <property type="molecule type" value="Genomic_DNA"/>
</dbReference>
<keyword evidence="3" id="KW-0808">Transferase</keyword>
<dbReference type="GO" id="GO:0044027">
    <property type="term" value="P:negative regulation of gene expression via chromosomal CpG island methylation"/>
    <property type="evidence" value="ECO:0007669"/>
    <property type="project" value="TreeGrafter"/>
</dbReference>
<evidence type="ECO:0000256" key="3">
    <source>
        <dbReference type="ARBA" id="ARBA00022679"/>
    </source>
</evidence>
<reference evidence="7 8" key="1">
    <citation type="submission" date="2014-07" db="EMBL/GenBank/DDBJ databases">
        <authorList>
            <person name="McCorrison J."/>
            <person name="Sanka R."/>
            <person name="Torralba M."/>
            <person name="Gillis M."/>
            <person name="Haft D.H."/>
            <person name="Methe B."/>
            <person name="Sutton G."/>
            <person name="Nelson K.E."/>
        </authorList>
    </citation>
    <scope>NUCLEOTIDE SEQUENCE [LARGE SCALE GENOMIC DNA]</scope>
    <source>
        <strain evidence="7 8">DNF00320</strain>
    </source>
</reference>
<protein>
    <recommendedName>
        <fullName evidence="1">DNA (cytosine-5-)-methyltransferase</fullName>
        <ecNumber evidence="1">2.1.1.37</ecNumber>
    </recommendedName>
</protein>